<dbReference type="InterPro" id="IPR023352">
    <property type="entry name" value="MAPEG-like_dom_sf"/>
</dbReference>
<dbReference type="EMBL" id="CP004372">
    <property type="protein sequence ID" value="AHM04105.1"/>
    <property type="molecule type" value="Genomic_DNA"/>
</dbReference>
<keyword evidence="7" id="KW-1185">Reference proteome</keyword>
<keyword evidence="3 5" id="KW-1133">Transmembrane helix</keyword>
<dbReference type="KEGG" id="red:roselon_01738"/>
<gene>
    <name evidence="6" type="ORF">roselon_01738</name>
</gene>
<dbReference type="STRING" id="1294273.roselon_01738"/>
<dbReference type="Gene3D" id="1.20.120.550">
    <property type="entry name" value="Membrane associated eicosanoid/glutathione metabolism-like domain"/>
    <property type="match status" value="1"/>
</dbReference>
<evidence type="ECO:0000256" key="1">
    <source>
        <dbReference type="ARBA" id="ARBA00004370"/>
    </source>
</evidence>
<evidence type="ECO:0000256" key="4">
    <source>
        <dbReference type="ARBA" id="ARBA00023136"/>
    </source>
</evidence>
<dbReference type="HOGENOM" id="CLU_110778_1_0_5"/>
<dbReference type="AlphaFoldDB" id="W8SNI9"/>
<dbReference type="eggNOG" id="COG3686">
    <property type="taxonomic scope" value="Bacteria"/>
</dbReference>
<evidence type="ECO:0000313" key="6">
    <source>
        <dbReference type="EMBL" id="AHM04105.1"/>
    </source>
</evidence>
<keyword evidence="4 5" id="KW-0472">Membrane</keyword>
<dbReference type="Pfam" id="PF01124">
    <property type="entry name" value="MAPEG"/>
    <property type="match status" value="1"/>
</dbReference>
<dbReference type="SUPFAM" id="SSF161084">
    <property type="entry name" value="MAPEG domain-like"/>
    <property type="match status" value="1"/>
</dbReference>
<name>W8SNI9_9RHOB</name>
<dbReference type="PANTHER" id="PTHR35371">
    <property type="entry name" value="INNER MEMBRANE PROTEIN"/>
    <property type="match status" value="1"/>
</dbReference>
<comment type="subcellular location">
    <subcellularLocation>
        <location evidence="1">Membrane</location>
    </subcellularLocation>
</comment>
<evidence type="ECO:0000256" key="5">
    <source>
        <dbReference type="SAM" id="Phobius"/>
    </source>
</evidence>
<dbReference type="InterPro" id="IPR001129">
    <property type="entry name" value="Membr-assoc_MAPEG"/>
</dbReference>
<feature type="transmembrane region" description="Helical" evidence="5">
    <location>
        <begin position="111"/>
        <end position="128"/>
    </location>
</feature>
<dbReference type="PATRIC" id="fig|1294273.3.peg.1712"/>
<sequence>MTTELTVLTLAALWQVVQIALFSVTAQGQVGTDYAASPRDEKRELTGIAGRFQRAMNNHFEGLILFGIAAVVISISDQSTTVTQLCAHAYLISRIFYVPAYAQGLTPWRSLIWAVGFVATVTMLIAALI</sequence>
<protein>
    <submittedName>
        <fullName evidence="6">Inner membrane protein</fullName>
    </submittedName>
</protein>
<dbReference type="OrthoDB" id="7743618at2"/>
<reference evidence="6 7" key="1">
    <citation type="submission" date="2013-03" db="EMBL/GenBank/DDBJ databases">
        <authorList>
            <person name="Fiebig A."/>
            <person name="Goeker M."/>
            <person name="Klenk H.-P.P."/>
        </authorList>
    </citation>
    <scope>NUCLEOTIDE SEQUENCE [LARGE SCALE GENOMIC DNA]</scope>
    <source>
        <strain evidence="7">DSM 19469</strain>
    </source>
</reference>
<evidence type="ECO:0000256" key="3">
    <source>
        <dbReference type="ARBA" id="ARBA00022989"/>
    </source>
</evidence>
<evidence type="ECO:0000313" key="7">
    <source>
        <dbReference type="Proteomes" id="UP000019593"/>
    </source>
</evidence>
<keyword evidence="2 5" id="KW-0812">Transmembrane</keyword>
<accession>W8SNI9</accession>
<proteinExistence type="predicted"/>
<dbReference type="Proteomes" id="UP000019593">
    <property type="component" value="Chromosome"/>
</dbReference>
<dbReference type="PANTHER" id="PTHR35371:SF1">
    <property type="entry name" value="BLR7753 PROTEIN"/>
    <property type="match status" value="1"/>
</dbReference>
<evidence type="ECO:0000256" key="2">
    <source>
        <dbReference type="ARBA" id="ARBA00022692"/>
    </source>
</evidence>
<dbReference type="GO" id="GO:0016020">
    <property type="term" value="C:membrane"/>
    <property type="evidence" value="ECO:0007669"/>
    <property type="project" value="UniProtKB-SubCell"/>
</dbReference>
<dbReference type="RefSeq" id="WP_025311916.1">
    <property type="nucleotide sequence ID" value="NZ_CP004372.1"/>
</dbReference>
<organism evidence="6 7">
    <name type="scientific">Roseicyclus elongatus DSM 19469</name>
    <dbReference type="NCBI Taxonomy" id="1294273"/>
    <lineage>
        <taxon>Bacteria</taxon>
        <taxon>Pseudomonadati</taxon>
        <taxon>Pseudomonadota</taxon>
        <taxon>Alphaproteobacteria</taxon>
        <taxon>Rhodobacterales</taxon>
        <taxon>Roseobacteraceae</taxon>
        <taxon>Roseicyclus</taxon>
    </lineage>
</organism>